<sequence>MLAEDDQQAMSKVYEEITEVLGSFYTENDEAKKEEVKTEADADSPAEQEPQAIDDIRTVGAFANETLIDGVKELEILITMRNPMKIDEFGEFSDKLASALATYTITSSEEAASIRVESLTGFRANCFITCSGNKIKTSAEEHLQKRLMYKNFDMGKRAKWFADNCVDPNIRLLARILSDFKVRFNGFLGMSQWAVELLAHYSMSTFDEAGNPSILPVPSALKRSLMLLSSGFFLPGSAGIRDPAERDGRSVHNSFSKLEMDNICCAAQSLLRILMQGGGRKVFGLEDSTGLLEEMQVINDVVVQPSVQCYVHNEETTPDPVAAEGAAPVKMEA</sequence>
<feature type="compositionally biased region" description="Basic and acidic residues" evidence="3">
    <location>
        <begin position="29"/>
        <end position="40"/>
    </location>
</feature>
<dbReference type="EMBL" id="OU015566">
    <property type="protein sequence ID" value="CAG5106979.1"/>
    <property type="molecule type" value="Genomic_DNA"/>
</dbReference>
<keyword evidence="2" id="KW-0010">Activator</keyword>
<dbReference type="SMART" id="SM00572">
    <property type="entry name" value="DZF"/>
    <property type="match status" value="1"/>
</dbReference>
<evidence type="ECO:0000259" key="4">
    <source>
        <dbReference type="PROSITE" id="PS51703"/>
    </source>
</evidence>
<dbReference type="PANTHER" id="PTHR46447:SF1">
    <property type="entry name" value="INTERLEUKIN ENHANCER-BINDING FACTOR 2"/>
    <property type="match status" value="1"/>
</dbReference>
<dbReference type="InterPro" id="IPR049402">
    <property type="entry name" value="DZF_dom_C"/>
</dbReference>
<keyword evidence="1" id="KW-0238">DNA-binding</keyword>
<evidence type="ECO:0000313" key="5">
    <source>
        <dbReference type="EMBL" id="CAG5106979.1"/>
    </source>
</evidence>
<evidence type="ECO:0000256" key="3">
    <source>
        <dbReference type="SAM" id="MobiDB-lite"/>
    </source>
</evidence>
<name>A0ABN7SWZ6_OIKDI</name>
<keyword evidence="6" id="KW-1185">Reference proteome</keyword>
<dbReference type="PROSITE" id="PS51703">
    <property type="entry name" value="DZF"/>
    <property type="match status" value="1"/>
</dbReference>
<dbReference type="Gene3D" id="3.30.460.10">
    <property type="entry name" value="Beta Polymerase, domain 2"/>
    <property type="match status" value="1"/>
</dbReference>
<accession>A0ABN7SWZ6</accession>
<gene>
    <name evidence="5" type="ORF">OKIOD_LOCUS11855</name>
</gene>
<dbReference type="PANTHER" id="PTHR46447">
    <property type="entry name" value="INTERLEUKIN ENHANCER-BINDING FACTOR"/>
    <property type="match status" value="1"/>
</dbReference>
<evidence type="ECO:0000256" key="2">
    <source>
        <dbReference type="ARBA" id="ARBA00023159"/>
    </source>
</evidence>
<organism evidence="5 6">
    <name type="scientific">Oikopleura dioica</name>
    <name type="common">Tunicate</name>
    <dbReference type="NCBI Taxonomy" id="34765"/>
    <lineage>
        <taxon>Eukaryota</taxon>
        <taxon>Metazoa</taxon>
        <taxon>Chordata</taxon>
        <taxon>Tunicata</taxon>
        <taxon>Appendicularia</taxon>
        <taxon>Copelata</taxon>
        <taxon>Oikopleuridae</taxon>
        <taxon>Oikopleura</taxon>
    </lineage>
</organism>
<dbReference type="InterPro" id="IPR043519">
    <property type="entry name" value="NT_sf"/>
</dbReference>
<dbReference type="Pfam" id="PF20965">
    <property type="entry name" value="DZF_C"/>
    <property type="match status" value="1"/>
</dbReference>
<protein>
    <submittedName>
        <fullName evidence="5">Oidioi.mRNA.OKI2018_I69.chr1.g3090.t1.cds</fullName>
    </submittedName>
</protein>
<feature type="domain" description="DZF" evidence="4">
    <location>
        <begin position="1"/>
        <end position="333"/>
    </location>
</feature>
<evidence type="ECO:0000256" key="1">
    <source>
        <dbReference type="ARBA" id="ARBA00023125"/>
    </source>
</evidence>
<dbReference type="Gene3D" id="1.10.1410.40">
    <property type="match status" value="1"/>
</dbReference>
<proteinExistence type="predicted"/>
<reference evidence="5 6" key="1">
    <citation type="submission" date="2021-04" db="EMBL/GenBank/DDBJ databases">
        <authorList>
            <person name="Bliznina A."/>
        </authorList>
    </citation>
    <scope>NUCLEOTIDE SEQUENCE [LARGE SCALE GENOMIC DNA]</scope>
</reference>
<evidence type="ECO:0000313" key="6">
    <source>
        <dbReference type="Proteomes" id="UP001158576"/>
    </source>
</evidence>
<dbReference type="InterPro" id="IPR052134">
    <property type="entry name" value="ILF2"/>
</dbReference>
<feature type="region of interest" description="Disordered" evidence="3">
    <location>
        <begin position="25"/>
        <end position="50"/>
    </location>
</feature>
<dbReference type="InterPro" id="IPR006561">
    <property type="entry name" value="DZF_dom"/>
</dbReference>
<dbReference type="Proteomes" id="UP001158576">
    <property type="component" value="Chromosome 1"/>
</dbReference>